<comment type="cofactor">
    <cofactor evidence="1">
        <name>FAD</name>
        <dbReference type="ChEBI" id="CHEBI:57692"/>
    </cofactor>
</comment>
<sequence>MTHDFIVIGAGSAGCVVTRRLLDAGASVLLLEAGGRDHDPRIKIPAAFSQLFRTTYDWQLYTQPQRHLLGRTLYWPRGKTLGGSGAINAMIVMWGHQQDYAAWGADWSWDQVLPYFQRIEGHFLKTPQHGQGGPMRVSEREFTHPITRAFLRAAVQLGYPATQDFNNGNPNGFGVYHVNHRRGERHSPYHAYLQGISGYTLKTRAQVLRILLHNKIARGVTYLQGGEVRNAFATRGVILTAGAIHSPHLLMHSGIGDPRILKAAGIALEHALPGVGRNLQDHPAVPLIFQATTSDTLETALQPQHVLNYALRKQGPLTSNIAEAGGFIKSQSSLTAPDLQYHMAPVYYRDHGITPPPMPAFSIGPTLLTPSSRGSLWVENSDPLSPPLIDPHYLQEPEDLYALIRGLEVAREIASQAALKPFKGKELLPAHKDLQFHVQNSLQTLYHPVGTCQMGDHNQAVVDDRLQVRGLKNLYITDASVMPTLPRANTQFPTMMVAERAAEWILQN</sequence>
<feature type="domain" description="Glucose-methanol-choline oxidoreductase N-terminal" evidence="5">
    <location>
        <begin position="242"/>
        <end position="256"/>
    </location>
</feature>
<dbReference type="Pfam" id="PF05199">
    <property type="entry name" value="GMC_oxred_C"/>
    <property type="match status" value="1"/>
</dbReference>
<proteinExistence type="inferred from homology"/>
<dbReference type="InterPro" id="IPR036188">
    <property type="entry name" value="FAD/NAD-bd_sf"/>
</dbReference>
<comment type="similarity">
    <text evidence="2">Belongs to the GMC oxidoreductase family.</text>
</comment>
<dbReference type="EMBL" id="BMOD01000004">
    <property type="protein sequence ID" value="GGJ30957.1"/>
    <property type="molecule type" value="Genomic_DNA"/>
</dbReference>
<keyword evidence="4" id="KW-0274">FAD</keyword>
<dbReference type="InterPro" id="IPR007867">
    <property type="entry name" value="GMC_OxRtase_C"/>
</dbReference>
<evidence type="ECO:0000259" key="5">
    <source>
        <dbReference type="PROSITE" id="PS00624"/>
    </source>
</evidence>
<dbReference type="RefSeq" id="WP_189002184.1">
    <property type="nucleotide sequence ID" value="NZ_BMOD01000004.1"/>
</dbReference>
<dbReference type="InterPro" id="IPR012132">
    <property type="entry name" value="GMC_OxRdtase"/>
</dbReference>
<comment type="caution">
    <text evidence="6">The sequence shown here is derived from an EMBL/GenBank/DDBJ whole genome shotgun (WGS) entry which is preliminary data.</text>
</comment>
<accession>A0ABQ2CZ43</accession>
<name>A0ABQ2CZ43_9DEIO</name>
<dbReference type="PANTHER" id="PTHR11552">
    <property type="entry name" value="GLUCOSE-METHANOL-CHOLINE GMC OXIDOREDUCTASE"/>
    <property type="match status" value="1"/>
</dbReference>
<dbReference type="Proteomes" id="UP000632222">
    <property type="component" value="Unassembled WGS sequence"/>
</dbReference>
<protein>
    <submittedName>
        <fullName evidence="6">GMC oxidoreductase</fullName>
    </submittedName>
</protein>
<dbReference type="PIRSF" id="PIRSF000137">
    <property type="entry name" value="Alcohol_oxidase"/>
    <property type="match status" value="1"/>
</dbReference>
<gene>
    <name evidence="6" type="ORF">GCM10008938_16310</name>
</gene>
<dbReference type="InterPro" id="IPR000172">
    <property type="entry name" value="GMC_OxRdtase_N"/>
</dbReference>
<organism evidence="6 7">
    <name type="scientific">Deinococcus roseus</name>
    <dbReference type="NCBI Taxonomy" id="392414"/>
    <lineage>
        <taxon>Bacteria</taxon>
        <taxon>Thermotogati</taxon>
        <taxon>Deinococcota</taxon>
        <taxon>Deinococci</taxon>
        <taxon>Deinococcales</taxon>
        <taxon>Deinococcaceae</taxon>
        <taxon>Deinococcus</taxon>
    </lineage>
</organism>
<evidence type="ECO:0000256" key="3">
    <source>
        <dbReference type="ARBA" id="ARBA00022630"/>
    </source>
</evidence>
<evidence type="ECO:0000256" key="2">
    <source>
        <dbReference type="ARBA" id="ARBA00010790"/>
    </source>
</evidence>
<dbReference type="SUPFAM" id="SSF54373">
    <property type="entry name" value="FAD-linked reductases, C-terminal domain"/>
    <property type="match status" value="1"/>
</dbReference>
<evidence type="ECO:0000313" key="7">
    <source>
        <dbReference type="Proteomes" id="UP000632222"/>
    </source>
</evidence>
<keyword evidence="7" id="KW-1185">Reference proteome</keyword>
<evidence type="ECO:0000256" key="1">
    <source>
        <dbReference type="ARBA" id="ARBA00001974"/>
    </source>
</evidence>
<dbReference type="Gene3D" id="3.30.560.10">
    <property type="entry name" value="Glucose Oxidase, domain 3"/>
    <property type="match status" value="1"/>
</dbReference>
<keyword evidence="3" id="KW-0285">Flavoprotein</keyword>
<dbReference type="PROSITE" id="PS00624">
    <property type="entry name" value="GMC_OXRED_2"/>
    <property type="match status" value="1"/>
</dbReference>
<dbReference type="Gene3D" id="3.50.50.60">
    <property type="entry name" value="FAD/NAD(P)-binding domain"/>
    <property type="match status" value="1"/>
</dbReference>
<evidence type="ECO:0000256" key="4">
    <source>
        <dbReference type="ARBA" id="ARBA00022827"/>
    </source>
</evidence>
<dbReference type="Pfam" id="PF00732">
    <property type="entry name" value="GMC_oxred_N"/>
    <property type="match status" value="1"/>
</dbReference>
<dbReference type="SUPFAM" id="SSF51905">
    <property type="entry name" value="FAD/NAD(P)-binding domain"/>
    <property type="match status" value="1"/>
</dbReference>
<dbReference type="PANTHER" id="PTHR11552:SF147">
    <property type="entry name" value="CHOLINE DEHYDROGENASE, MITOCHONDRIAL"/>
    <property type="match status" value="1"/>
</dbReference>
<evidence type="ECO:0000313" key="6">
    <source>
        <dbReference type="EMBL" id="GGJ30957.1"/>
    </source>
</evidence>
<reference evidence="7" key="1">
    <citation type="journal article" date="2019" name="Int. J. Syst. Evol. Microbiol.">
        <title>The Global Catalogue of Microorganisms (GCM) 10K type strain sequencing project: providing services to taxonomists for standard genome sequencing and annotation.</title>
        <authorList>
            <consortium name="The Broad Institute Genomics Platform"/>
            <consortium name="The Broad Institute Genome Sequencing Center for Infectious Disease"/>
            <person name="Wu L."/>
            <person name="Ma J."/>
        </authorList>
    </citation>
    <scope>NUCLEOTIDE SEQUENCE [LARGE SCALE GENOMIC DNA]</scope>
    <source>
        <strain evidence="7">JCM 14370</strain>
    </source>
</reference>